<dbReference type="AlphaFoldDB" id="A0A6A6U0N5"/>
<accession>A0A6A6U0N5</accession>
<dbReference type="EMBL" id="MU004242">
    <property type="protein sequence ID" value="KAF2664813.1"/>
    <property type="molecule type" value="Genomic_DNA"/>
</dbReference>
<dbReference type="Proteomes" id="UP000799302">
    <property type="component" value="Unassembled WGS sequence"/>
</dbReference>
<evidence type="ECO:0000313" key="1">
    <source>
        <dbReference type="EMBL" id="KAF2664813.1"/>
    </source>
</evidence>
<protein>
    <submittedName>
        <fullName evidence="1">Uncharacterized protein</fullName>
    </submittedName>
</protein>
<dbReference type="OrthoDB" id="2951834at2759"/>
<keyword evidence="2" id="KW-1185">Reference proteome</keyword>
<name>A0A6A6U0N5_9PEZI</name>
<gene>
    <name evidence="1" type="ORF">BT63DRAFT_460300</name>
</gene>
<sequence length="372" mass="42265">MAAFVPPPSGVSYLQNILPFEIREMIFEHLLVAQKPIGIGYNTPLWHYDSDEEKDAALYLSKQKQLNAAILSTCSQFHHEFQSMIWNKNVFDVRPALRFPPKKRTLKMGEGDLGMWIPSTSANSEQIKRLQVTNDSNWPTIVSWDHGLSGPAQMRGASAIRHSFPNLTSVKFMLKDSALSVSNIGLFLAALSNLAQPRQIEQLECVFYLGPAEKPDRDGSVLGHMAMKEYVPWVKPTREELAATGGEDDIMSALQEWLWTFSNGLYLGDIEGAEALLLQRLRDQSAGMRRVPSNFDFHRDFFQNKILREMGKETYTKNHDLEIWNWAFKTIISATDIPLPEIHMTYNKGKKREGVLCEILGAYGNMSRLEEL</sequence>
<proteinExistence type="predicted"/>
<dbReference type="InterPro" id="IPR038883">
    <property type="entry name" value="AN11006-like"/>
</dbReference>
<evidence type="ECO:0000313" key="2">
    <source>
        <dbReference type="Proteomes" id="UP000799302"/>
    </source>
</evidence>
<dbReference type="PANTHER" id="PTHR42085:SF2">
    <property type="entry name" value="F-BOX DOMAIN-CONTAINING PROTEIN"/>
    <property type="match status" value="1"/>
</dbReference>
<reference evidence="1" key="1">
    <citation type="journal article" date="2020" name="Stud. Mycol.">
        <title>101 Dothideomycetes genomes: a test case for predicting lifestyles and emergence of pathogens.</title>
        <authorList>
            <person name="Haridas S."/>
            <person name="Albert R."/>
            <person name="Binder M."/>
            <person name="Bloem J."/>
            <person name="Labutti K."/>
            <person name="Salamov A."/>
            <person name="Andreopoulos B."/>
            <person name="Baker S."/>
            <person name="Barry K."/>
            <person name="Bills G."/>
            <person name="Bluhm B."/>
            <person name="Cannon C."/>
            <person name="Castanera R."/>
            <person name="Culley D."/>
            <person name="Daum C."/>
            <person name="Ezra D."/>
            <person name="Gonzalez J."/>
            <person name="Henrissat B."/>
            <person name="Kuo A."/>
            <person name="Liang C."/>
            <person name="Lipzen A."/>
            <person name="Lutzoni F."/>
            <person name="Magnuson J."/>
            <person name="Mondo S."/>
            <person name="Nolan M."/>
            <person name="Ohm R."/>
            <person name="Pangilinan J."/>
            <person name="Park H.-J."/>
            <person name="Ramirez L."/>
            <person name="Alfaro M."/>
            <person name="Sun H."/>
            <person name="Tritt A."/>
            <person name="Yoshinaga Y."/>
            <person name="Zwiers L.-H."/>
            <person name="Turgeon B."/>
            <person name="Goodwin S."/>
            <person name="Spatafora J."/>
            <person name="Crous P."/>
            <person name="Grigoriev I."/>
        </authorList>
    </citation>
    <scope>NUCLEOTIDE SEQUENCE</scope>
    <source>
        <strain evidence="1">CBS 115976</strain>
    </source>
</reference>
<organism evidence="1 2">
    <name type="scientific">Microthyrium microscopicum</name>
    <dbReference type="NCBI Taxonomy" id="703497"/>
    <lineage>
        <taxon>Eukaryota</taxon>
        <taxon>Fungi</taxon>
        <taxon>Dikarya</taxon>
        <taxon>Ascomycota</taxon>
        <taxon>Pezizomycotina</taxon>
        <taxon>Dothideomycetes</taxon>
        <taxon>Dothideomycetes incertae sedis</taxon>
        <taxon>Microthyriales</taxon>
        <taxon>Microthyriaceae</taxon>
        <taxon>Microthyrium</taxon>
    </lineage>
</organism>
<dbReference type="PANTHER" id="PTHR42085">
    <property type="entry name" value="F-BOX DOMAIN-CONTAINING PROTEIN"/>
    <property type="match status" value="1"/>
</dbReference>